<dbReference type="RefSeq" id="WP_271219083.1">
    <property type="nucleotide sequence ID" value="NZ_BAAAVD010000032.1"/>
</dbReference>
<accession>A0A9W6I3T2</accession>
<evidence type="ECO:0000259" key="1">
    <source>
        <dbReference type="Pfam" id="PF20552"/>
    </source>
</evidence>
<organism evidence="2 3">
    <name type="scientific">Streptosporangium carneum</name>
    <dbReference type="NCBI Taxonomy" id="47481"/>
    <lineage>
        <taxon>Bacteria</taxon>
        <taxon>Bacillati</taxon>
        <taxon>Actinomycetota</taxon>
        <taxon>Actinomycetes</taxon>
        <taxon>Streptosporangiales</taxon>
        <taxon>Streptosporangiaceae</taxon>
        <taxon>Streptosporangium</taxon>
    </lineage>
</organism>
<dbReference type="Proteomes" id="UP001143474">
    <property type="component" value="Unassembled WGS sequence"/>
</dbReference>
<gene>
    <name evidence="2" type="ORF">GCM10017600_40790</name>
</gene>
<evidence type="ECO:0000313" key="3">
    <source>
        <dbReference type="Proteomes" id="UP001143474"/>
    </source>
</evidence>
<comment type="caution">
    <text evidence="2">The sequence shown here is derived from an EMBL/GenBank/DDBJ whole genome shotgun (WGS) entry which is preliminary data.</text>
</comment>
<protein>
    <recommendedName>
        <fullName evidence="1">Recombinase-like domain-containing protein</fullName>
    </recommendedName>
</protein>
<feature type="domain" description="Recombinase-like" evidence="1">
    <location>
        <begin position="3"/>
        <end position="71"/>
    </location>
</feature>
<dbReference type="Pfam" id="PF20552">
    <property type="entry name" value="HTH_62"/>
    <property type="match status" value="1"/>
</dbReference>
<sequence length="73" mass="7954">MSLRLQPVQSRAHELTSYEHALADELEAIYGRGVHELAPLVDALNETGIRPPGGVDWTESSLTSELARLGAKE</sequence>
<dbReference type="EMBL" id="BSEV01000008">
    <property type="protein sequence ID" value="GLK10673.1"/>
    <property type="molecule type" value="Genomic_DNA"/>
</dbReference>
<keyword evidence="3" id="KW-1185">Reference proteome</keyword>
<name>A0A9W6I3T2_9ACTN</name>
<reference evidence="2" key="1">
    <citation type="journal article" date="2014" name="Int. J. Syst. Evol. Microbiol.">
        <title>Complete genome sequence of Corynebacterium casei LMG S-19264T (=DSM 44701T), isolated from a smear-ripened cheese.</title>
        <authorList>
            <consortium name="US DOE Joint Genome Institute (JGI-PGF)"/>
            <person name="Walter F."/>
            <person name="Albersmeier A."/>
            <person name="Kalinowski J."/>
            <person name="Ruckert C."/>
        </authorList>
    </citation>
    <scope>NUCLEOTIDE SEQUENCE</scope>
    <source>
        <strain evidence="2">VKM Ac-2007</strain>
    </source>
</reference>
<dbReference type="InterPro" id="IPR046789">
    <property type="entry name" value="HTH_62"/>
</dbReference>
<dbReference type="AlphaFoldDB" id="A0A9W6I3T2"/>
<proteinExistence type="predicted"/>
<reference evidence="2" key="2">
    <citation type="submission" date="2023-01" db="EMBL/GenBank/DDBJ databases">
        <authorList>
            <person name="Sun Q."/>
            <person name="Evtushenko L."/>
        </authorList>
    </citation>
    <scope>NUCLEOTIDE SEQUENCE</scope>
    <source>
        <strain evidence="2">VKM Ac-2007</strain>
    </source>
</reference>
<evidence type="ECO:0000313" key="2">
    <source>
        <dbReference type="EMBL" id="GLK10673.1"/>
    </source>
</evidence>